<dbReference type="Pfam" id="PF00440">
    <property type="entry name" value="TetR_N"/>
    <property type="match status" value="1"/>
</dbReference>
<dbReference type="InterPro" id="IPR001647">
    <property type="entry name" value="HTH_TetR"/>
</dbReference>
<feature type="DNA-binding region" description="H-T-H motif" evidence="4">
    <location>
        <begin position="52"/>
        <end position="71"/>
    </location>
</feature>
<proteinExistence type="predicted"/>
<name>A0A373A2L6_9ACTN</name>
<evidence type="ECO:0000256" key="2">
    <source>
        <dbReference type="ARBA" id="ARBA00023125"/>
    </source>
</evidence>
<dbReference type="PRINTS" id="PR00455">
    <property type="entry name" value="HTHTETR"/>
</dbReference>
<keyword evidence="8" id="KW-1185">Reference proteome</keyword>
<feature type="region of interest" description="Disordered" evidence="5">
    <location>
        <begin position="1"/>
        <end position="28"/>
    </location>
</feature>
<dbReference type="RefSeq" id="WP_117490825.1">
    <property type="nucleotide sequence ID" value="NZ_QVIG01000001.1"/>
</dbReference>
<dbReference type="GO" id="GO:0003677">
    <property type="term" value="F:DNA binding"/>
    <property type="evidence" value="ECO:0007669"/>
    <property type="project" value="UniProtKB-UniRule"/>
</dbReference>
<evidence type="ECO:0000256" key="1">
    <source>
        <dbReference type="ARBA" id="ARBA00023015"/>
    </source>
</evidence>
<dbReference type="Gene3D" id="1.10.357.10">
    <property type="entry name" value="Tetracycline Repressor, domain 2"/>
    <property type="match status" value="1"/>
</dbReference>
<dbReference type="Proteomes" id="UP000263377">
    <property type="component" value="Unassembled WGS sequence"/>
</dbReference>
<dbReference type="EMBL" id="QVIG01000001">
    <property type="protein sequence ID" value="RGD62396.1"/>
    <property type="molecule type" value="Genomic_DNA"/>
</dbReference>
<dbReference type="SUPFAM" id="SSF46689">
    <property type="entry name" value="Homeodomain-like"/>
    <property type="match status" value="1"/>
</dbReference>
<protein>
    <submittedName>
        <fullName evidence="7">TetR/AcrR family transcriptional regulator</fullName>
    </submittedName>
</protein>
<comment type="caution">
    <text evidence="7">The sequence shown here is derived from an EMBL/GenBank/DDBJ whole genome shotgun (WGS) entry which is preliminary data.</text>
</comment>
<evidence type="ECO:0000256" key="4">
    <source>
        <dbReference type="PROSITE-ProRule" id="PRU00335"/>
    </source>
</evidence>
<evidence type="ECO:0000259" key="6">
    <source>
        <dbReference type="PROSITE" id="PS50977"/>
    </source>
</evidence>
<gene>
    <name evidence="7" type="ORF">DR950_35755</name>
</gene>
<accession>A0A373A2L6</accession>
<keyword evidence="1" id="KW-0805">Transcription regulation</keyword>
<dbReference type="Pfam" id="PF16925">
    <property type="entry name" value="TetR_C_13"/>
    <property type="match status" value="1"/>
</dbReference>
<sequence length="217" mass="23258">MTEAHAATTASPDGPTGPPRTPRRGRPPAFDRAEALAAATRLFWQHGYEATSVTDLTTAMGIRPGSLYAAFGDKRSLFEEVVRQYGHSPAGEFAAVALAEEPTAYGAFARILREAAAVYADPSHPAGCLVISAATNVTQQDAVIQDQLRERRNGNLRTFEERLRRAQQDGELPPEADPKGLAGYFGAVLQGMSQQARDGATPADLARTAELALRAWP</sequence>
<dbReference type="InterPro" id="IPR011075">
    <property type="entry name" value="TetR_C"/>
</dbReference>
<evidence type="ECO:0000256" key="5">
    <source>
        <dbReference type="SAM" id="MobiDB-lite"/>
    </source>
</evidence>
<dbReference type="SUPFAM" id="SSF48498">
    <property type="entry name" value="Tetracyclin repressor-like, C-terminal domain"/>
    <property type="match status" value="1"/>
</dbReference>
<dbReference type="AlphaFoldDB" id="A0A373A2L6"/>
<evidence type="ECO:0000256" key="3">
    <source>
        <dbReference type="ARBA" id="ARBA00023163"/>
    </source>
</evidence>
<dbReference type="Gene3D" id="1.10.10.60">
    <property type="entry name" value="Homeodomain-like"/>
    <property type="match status" value="1"/>
</dbReference>
<dbReference type="InterPro" id="IPR036271">
    <property type="entry name" value="Tet_transcr_reg_TetR-rel_C_sf"/>
</dbReference>
<dbReference type="PANTHER" id="PTHR47506">
    <property type="entry name" value="TRANSCRIPTIONAL REGULATORY PROTEIN"/>
    <property type="match status" value="1"/>
</dbReference>
<evidence type="ECO:0000313" key="8">
    <source>
        <dbReference type="Proteomes" id="UP000263377"/>
    </source>
</evidence>
<organism evidence="7 8">
    <name type="scientific">Kitasatospora xanthocidica</name>
    <dbReference type="NCBI Taxonomy" id="83382"/>
    <lineage>
        <taxon>Bacteria</taxon>
        <taxon>Bacillati</taxon>
        <taxon>Actinomycetota</taxon>
        <taxon>Actinomycetes</taxon>
        <taxon>Kitasatosporales</taxon>
        <taxon>Streptomycetaceae</taxon>
        <taxon>Kitasatospora</taxon>
    </lineage>
</organism>
<keyword evidence="2 4" id="KW-0238">DNA-binding</keyword>
<dbReference type="PROSITE" id="PS50977">
    <property type="entry name" value="HTH_TETR_2"/>
    <property type="match status" value="1"/>
</dbReference>
<evidence type="ECO:0000313" key="7">
    <source>
        <dbReference type="EMBL" id="RGD62396.1"/>
    </source>
</evidence>
<feature type="domain" description="HTH tetR-type" evidence="6">
    <location>
        <begin position="29"/>
        <end position="89"/>
    </location>
</feature>
<dbReference type="PANTHER" id="PTHR47506:SF1">
    <property type="entry name" value="HTH-TYPE TRANSCRIPTIONAL REGULATOR YJDC"/>
    <property type="match status" value="1"/>
</dbReference>
<reference evidence="7 8" key="1">
    <citation type="submission" date="2018-08" db="EMBL/GenBank/DDBJ databases">
        <title>Diversity &amp; Physiological Properties of Lignin-Decomposing Actinobacteria from Soil.</title>
        <authorList>
            <person name="Roh S.G."/>
            <person name="Kim S.B."/>
        </authorList>
    </citation>
    <scope>NUCLEOTIDE SEQUENCE [LARGE SCALE GENOMIC DNA]</scope>
    <source>
        <strain evidence="7 8">MMS17-GH009</strain>
    </source>
</reference>
<keyword evidence="3" id="KW-0804">Transcription</keyword>
<dbReference type="InterPro" id="IPR009057">
    <property type="entry name" value="Homeodomain-like_sf"/>
</dbReference>